<keyword evidence="7 9" id="KW-0482">Metalloprotease</keyword>
<dbReference type="STRING" id="44933.SAMN05660971_03640"/>
<evidence type="ECO:0000256" key="9">
    <source>
        <dbReference type="HAMAP-Rule" id="MF_01924"/>
    </source>
</evidence>
<organism evidence="12 13">
    <name type="scientific">Halomonas cupida</name>
    <dbReference type="NCBI Taxonomy" id="44933"/>
    <lineage>
        <taxon>Bacteria</taxon>
        <taxon>Pseudomonadati</taxon>
        <taxon>Pseudomonadota</taxon>
        <taxon>Gammaproteobacteria</taxon>
        <taxon>Oceanospirillales</taxon>
        <taxon>Halomonadaceae</taxon>
        <taxon>Halomonas</taxon>
    </lineage>
</organism>
<comment type="function">
    <text evidence="9">Catalyzes hydrolysis of the D-alanyl-D-alanine dipeptide.</text>
</comment>
<evidence type="ECO:0000256" key="1">
    <source>
        <dbReference type="ARBA" id="ARBA00001362"/>
    </source>
</evidence>
<dbReference type="RefSeq" id="WP_174788053.1">
    <property type="nucleotide sequence ID" value="NZ_BJXU01000156.1"/>
</dbReference>
<comment type="similarity">
    <text evidence="9">Belongs to the peptidase M15D family.</text>
</comment>
<feature type="site" description="Transition state stabilizer" evidence="9">
    <location>
        <position position="95"/>
    </location>
</feature>
<dbReference type="GO" id="GO:0160237">
    <property type="term" value="F:D-Ala-D-Ala dipeptidase activity"/>
    <property type="evidence" value="ECO:0007669"/>
    <property type="project" value="UniProtKB-EC"/>
</dbReference>
<feature type="active site" description="Proton donor/acceptor" evidence="9">
    <location>
        <position position="215"/>
    </location>
</feature>
<dbReference type="GO" id="GO:0008270">
    <property type="term" value="F:zinc ion binding"/>
    <property type="evidence" value="ECO:0007669"/>
    <property type="project" value="UniProtKB-UniRule"/>
</dbReference>
<dbReference type="EMBL" id="BJXU01000156">
    <property type="protein sequence ID" value="GEN25609.1"/>
    <property type="molecule type" value="Genomic_DNA"/>
</dbReference>
<dbReference type="PANTHER" id="PTHR43126">
    <property type="entry name" value="D-ALANYL-D-ALANINE DIPEPTIDASE"/>
    <property type="match status" value="1"/>
</dbReference>
<evidence type="ECO:0000256" key="5">
    <source>
        <dbReference type="ARBA" id="ARBA00022833"/>
    </source>
</evidence>
<accession>A0A1M7KWC7</accession>
<keyword evidence="4 9" id="KW-0378">Hydrolase</keyword>
<evidence type="ECO:0000256" key="8">
    <source>
        <dbReference type="ARBA" id="ARBA00023316"/>
    </source>
</evidence>
<sequence>MPRSSTADLRQQAIPQHPEPSWTQLSRIPIEAREESLVPMSLAPPPVRVYPAYARMEIPGAVNECHVREEVYRRLLAVARALPAGLTLLVLDGWRPWRVQQYLFETLSETIRETHPGISDDELLERTREFVSLPSTDANAPSPHLTGGAVDVTLCDADGLPLEMGSVFDEATATSHTAAFEGRLDLTPNQISARDNRRLLYHNMLAQGFTNLPSEWWHFDFGDQLWAWYGGHDRALYGPAEPEGVASRWRRQFEQAASHGGT</sequence>
<reference evidence="12 13" key="1">
    <citation type="submission" date="2016-11" db="EMBL/GenBank/DDBJ databases">
        <authorList>
            <person name="Jaros S."/>
            <person name="Januszkiewicz K."/>
            <person name="Wedrychowicz H."/>
        </authorList>
    </citation>
    <scope>NUCLEOTIDE SEQUENCE [LARGE SCALE GENOMIC DNA]</scope>
    <source>
        <strain evidence="12 13">DSM 4740</strain>
    </source>
</reference>
<dbReference type="InterPro" id="IPR000755">
    <property type="entry name" value="A_A_dipeptidase"/>
</dbReference>
<protein>
    <recommendedName>
        <fullName evidence="9">D-alanyl-D-alanine dipeptidase</fullName>
        <shortName evidence="9">D-Ala-D-Ala dipeptidase</shortName>
        <ecNumber evidence="9">3.4.13.22</ecNumber>
    </recommendedName>
</protein>
<keyword evidence="3 9" id="KW-0479">Metal-binding</keyword>
<keyword evidence="5 9" id="KW-0862">Zinc</keyword>
<evidence type="ECO:0000256" key="2">
    <source>
        <dbReference type="ARBA" id="ARBA00022670"/>
    </source>
</evidence>
<gene>
    <name evidence="9" type="primary">ddpX</name>
    <name evidence="11" type="ORF">HCU01_35580</name>
    <name evidence="12" type="ORF">SAMN05660971_03640</name>
</gene>
<dbReference type="EC" id="3.4.13.22" evidence="9"/>
<evidence type="ECO:0000256" key="4">
    <source>
        <dbReference type="ARBA" id="ARBA00022801"/>
    </source>
</evidence>
<dbReference type="Proteomes" id="UP000321726">
    <property type="component" value="Unassembled WGS sequence"/>
</dbReference>
<evidence type="ECO:0000313" key="12">
    <source>
        <dbReference type="EMBL" id="SHM69831.1"/>
    </source>
</evidence>
<dbReference type="Gene3D" id="3.30.1380.10">
    <property type="match status" value="1"/>
</dbReference>
<evidence type="ECO:0000256" key="6">
    <source>
        <dbReference type="ARBA" id="ARBA00022997"/>
    </source>
</evidence>
<evidence type="ECO:0000256" key="7">
    <source>
        <dbReference type="ARBA" id="ARBA00023049"/>
    </source>
</evidence>
<keyword evidence="14" id="KW-1185">Reference proteome</keyword>
<proteinExistence type="inferred from homology"/>
<dbReference type="HAMAP" id="MF_01924">
    <property type="entry name" value="A_A_dipeptidase"/>
    <property type="match status" value="1"/>
</dbReference>
<dbReference type="GO" id="GO:0008237">
    <property type="term" value="F:metallopeptidase activity"/>
    <property type="evidence" value="ECO:0007669"/>
    <property type="project" value="UniProtKB-KW"/>
</dbReference>
<keyword evidence="6 9" id="KW-0224">Dipeptidase</keyword>
<name>A0A1M7KWC7_9GAMM</name>
<dbReference type="Pfam" id="PF01427">
    <property type="entry name" value="Peptidase_M15"/>
    <property type="match status" value="1"/>
</dbReference>
<dbReference type="SUPFAM" id="SSF55166">
    <property type="entry name" value="Hedgehog/DD-peptidase"/>
    <property type="match status" value="1"/>
</dbReference>
<comment type="cofactor">
    <cofactor evidence="9">
        <name>Zn(2+)</name>
        <dbReference type="ChEBI" id="CHEBI:29105"/>
    </cofactor>
    <text evidence="9">Binds 1 zinc ion per subunit.</text>
</comment>
<evidence type="ECO:0000256" key="3">
    <source>
        <dbReference type="ARBA" id="ARBA00022723"/>
    </source>
</evidence>
<dbReference type="PANTHER" id="PTHR43126:SF2">
    <property type="entry name" value="D-ALANYL-D-ALANINE DIPEPTIDASE"/>
    <property type="match status" value="1"/>
</dbReference>
<dbReference type="GO" id="GO:0071555">
    <property type="term" value="P:cell wall organization"/>
    <property type="evidence" value="ECO:0007669"/>
    <property type="project" value="UniProtKB-KW"/>
</dbReference>
<dbReference type="AlphaFoldDB" id="A0A1M7KWC7"/>
<evidence type="ECO:0000313" key="11">
    <source>
        <dbReference type="EMBL" id="GEN25609.1"/>
    </source>
</evidence>
<feature type="binding site" evidence="9">
    <location>
        <position position="144"/>
    </location>
    <ligand>
        <name>Zn(2+)</name>
        <dbReference type="ChEBI" id="CHEBI:29105"/>
        <note>catalytic</note>
    </ligand>
</feature>
<keyword evidence="8" id="KW-0961">Cell wall biogenesis/degradation</keyword>
<evidence type="ECO:0000313" key="14">
    <source>
        <dbReference type="Proteomes" id="UP000321726"/>
    </source>
</evidence>
<dbReference type="GO" id="GO:0006508">
    <property type="term" value="P:proteolysis"/>
    <property type="evidence" value="ECO:0007669"/>
    <property type="project" value="UniProtKB-KW"/>
</dbReference>
<evidence type="ECO:0000313" key="13">
    <source>
        <dbReference type="Proteomes" id="UP000184123"/>
    </source>
</evidence>
<comment type="catalytic activity">
    <reaction evidence="1 9">
        <text>D-alanyl-D-alanine + H2O = 2 D-alanine</text>
        <dbReference type="Rhea" id="RHEA:20661"/>
        <dbReference type="ChEBI" id="CHEBI:15377"/>
        <dbReference type="ChEBI" id="CHEBI:57416"/>
        <dbReference type="ChEBI" id="CHEBI:57822"/>
        <dbReference type="EC" id="3.4.13.22"/>
    </reaction>
</comment>
<dbReference type="CDD" id="cd14843">
    <property type="entry name" value="D-Ala-D-Ala_dipeptidase_like"/>
    <property type="match status" value="1"/>
</dbReference>
<evidence type="ECO:0000256" key="10">
    <source>
        <dbReference type="SAM" id="MobiDB-lite"/>
    </source>
</evidence>
<dbReference type="InterPro" id="IPR009045">
    <property type="entry name" value="Zn_M74/Hedgehog-like"/>
</dbReference>
<reference evidence="11 14" key="2">
    <citation type="submission" date="2019-07" db="EMBL/GenBank/DDBJ databases">
        <title>Whole genome shotgun sequence of Halomonas cupida NBRC 102219.</title>
        <authorList>
            <person name="Hosoyama A."/>
            <person name="Uohara A."/>
            <person name="Ohji S."/>
            <person name="Ichikawa N."/>
        </authorList>
    </citation>
    <scope>NUCLEOTIDE SEQUENCE [LARGE SCALE GENOMIC DNA]</scope>
    <source>
        <strain evidence="11 14">NBRC 102219</strain>
    </source>
</reference>
<dbReference type="EMBL" id="FRCA01000011">
    <property type="protein sequence ID" value="SHM69831.1"/>
    <property type="molecule type" value="Genomic_DNA"/>
</dbReference>
<feature type="region of interest" description="Disordered" evidence="10">
    <location>
        <begin position="1"/>
        <end position="21"/>
    </location>
</feature>
<dbReference type="Proteomes" id="UP000184123">
    <property type="component" value="Unassembled WGS sequence"/>
</dbReference>
<feature type="binding site" evidence="9">
    <location>
        <position position="218"/>
    </location>
    <ligand>
        <name>Zn(2+)</name>
        <dbReference type="ChEBI" id="CHEBI:29105"/>
        <note>catalytic</note>
    </ligand>
</feature>
<feature type="binding site" evidence="9">
    <location>
        <position position="151"/>
    </location>
    <ligand>
        <name>Zn(2+)</name>
        <dbReference type="ChEBI" id="CHEBI:29105"/>
        <note>catalytic</note>
    </ligand>
</feature>
<keyword evidence="2 9" id="KW-0645">Protease</keyword>